<dbReference type="Gene3D" id="3.90.1300.10">
    <property type="entry name" value="Amidase signature (AS) domain"/>
    <property type="match status" value="1"/>
</dbReference>
<evidence type="ECO:0000256" key="8">
    <source>
        <dbReference type="HAMAP-Rule" id="MF_00120"/>
    </source>
</evidence>
<evidence type="ECO:0000256" key="7">
    <source>
        <dbReference type="ARBA" id="ARBA00047407"/>
    </source>
</evidence>
<feature type="active site" description="Charge relay system" evidence="8">
    <location>
        <position position="154"/>
    </location>
</feature>
<feature type="active site" description="Acyl-ester intermediate" evidence="8">
    <location>
        <position position="178"/>
    </location>
</feature>
<dbReference type="PANTHER" id="PTHR11895:SF151">
    <property type="entry name" value="GLUTAMYL-TRNA(GLN) AMIDOTRANSFERASE SUBUNIT A"/>
    <property type="match status" value="1"/>
</dbReference>
<sequence length="487" mass="53065">MSIRYESVENLTEMIKNKEIKPSDVVKDIYTAIEETDPTIKSFLALDRENAIKNAEELDELQAKDQMEGKLFGIPMGIKDNITTKDVETTCASKILEGFVPIYESTVMRKLHDENAILIGKLNMDEFAMGGSTETSYFKKTLNPFDHTAVPGGSSGGSAAAVAAGLVPFSLGSDTGGSIRQPAAYCGVVGMKPTYGRVSRFGLVAFASSLDQIGPITRNVKDNALVLETISGVDVNDSTSAPVEDVDFTSDIGKDIKGLKVALPKEYLGEGVSEEVKNAVKEAVETLKSLGAEVDEVSLPNTKYGIPSYYVIASSEASANLARFDGIRYGYHSKEAQSLEELYKMSRSEGFGAEVKRRIFLGTFALSSGYYDAYYKKSQKVRTLIKNDFDKVFESYDVVVGPTAPTTAFNIGEEIDDPLTMYANDLLTTPVNLAGLPGISVPCGQSNGNGRPIGLQFIGKPFDEKTLYRVAYQYETQYNLHDAYENL</sequence>
<evidence type="ECO:0000256" key="6">
    <source>
        <dbReference type="ARBA" id="ARBA00025295"/>
    </source>
</evidence>
<dbReference type="SUPFAM" id="SSF75304">
    <property type="entry name" value="Amidase signature (AS) enzymes"/>
    <property type="match status" value="1"/>
</dbReference>
<protein>
    <recommendedName>
        <fullName evidence="8">Glutamyl-tRNA(Gln) amidotransferase subunit A</fullName>
        <shortName evidence="8">Glu-ADT subunit A</shortName>
        <ecNumber evidence="8">6.3.5.7</ecNumber>
    </recommendedName>
</protein>
<comment type="catalytic activity">
    <reaction evidence="7 8">
        <text>L-glutamyl-tRNA(Gln) + L-glutamine + ATP + H2O = L-glutaminyl-tRNA(Gln) + L-glutamate + ADP + phosphate + H(+)</text>
        <dbReference type="Rhea" id="RHEA:17521"/>
        <dbReference type="Rhea" id="RHEA-COMP:9681"/>
        <dbReference type="Rhea" id="RHEA-COMP:9684"/>
        <dbReference type="ChEBI" id="CHEBI:15377"/>
        <dbReference type="ChEBI" id="CHEBI:15378"/>
        <dbReference type="ChEBI" id="CHEBI:29985"/>
        <dbReference type="ChEBI" id="CHEBI:30616"/>
        <dbReference type="ChEBI" id="CHEBI:43474"/>
        <dbReference type="ChEBI" id="CHEBI:58359"/>
        <dbReference type="ChEBI" id="CHEBI:78520"/>
        <dbReference type="ChEBI" id="CHEBI:78521"/>
        <dbReference type="ChEBI" id="CHEBI:456216"/>
        <dbReference type="EC" id="6.3.5.7"/>
    </reaction>
</comment>
<keyword evidence="2 8" id="KW-0436">Ligase</keyword>
<dbReference type="EMBL" id="UHDZ01000001">
    <property type="protein sequence ID" value="SUM70246.1"/>
    <property type="molecule type" value="Genomic_DNA"/>
</dbReference>
<dbReference type="RefSeq" id="WP_115313017.1">
    <property type="nucleotide sequence ID" value="NZ_CP066042.1"/>
</dbReference>
<evidence type="ECO:0000256" key="1">
    <source>
        <dbReference type="ARBA" id="ARBA00008069"/>
    </source>
</evidence>
<keyword evidence="11" id="KW-1185">Reference proteome</keyword>
<feature type="domain" description="Amidase" evidence="9">
    <location>
        <begin position="24"/>
        <end position="467"/>
    </location>
</feature>
<evidence type="ECO:0000256" key="3">
    <source>
        <dbReference type="ARBA" id="ARBA00022741"/>
    </source>
</evidence>
<name>A0A380H1B3_9STAP</name>
<reference evidence="10 11" key="1">
    <citation type="submission" date="2018-06" db="EMBL/GenBank/DDBJ databases">
        <authorList>
            <consortium name="Pathogen Informatics"/>
            <person name="Doyle S."/>
        </authorList>
    </citation>
    <scope>NUCLEOTIDE SEQUENCE [LARGE SCALE GENOMIC DNA]</scope>
    <source>
        <strain evidence="10 11">NCTC11807</strain>
    </source>
</reference>
<dbReference type="GO" id="GO:0030956">
    <property type="term" value="C:glutamyl-tRNA(Gln) amidotransferase complex"/>
    <property type="evidence" value="ECO:0007669"/>
    <property type="project" value="InterPro"/>
</dbReference>
<dbReference type="HAMAP" id="MF_00120">
    <property type="entry name" value="GatA"/>
    <property type="match status" value="1"/>
</dbReference>
<dbReference type="GO" id="GO:0016740">
    <property type="term" value="F:transferase activity"/>
    <property type="evidence" value="ECO:0007669"/>
    <property type="project" value="UniProtKB-KW"/>
</dbReference>
<feature type="active site" description="Charge relay system" evidence="8">
    <location>
        <position position="79"/>
    </location>
</feature>
<evidence type="ECO:0000256" key="5">
    <source>
        <dbReference type="ARBA" id="ARBA00022917"/>
    </source>
</evidence>
<dbReference type="InterPro" id="IPR036928">
    <property type="entry name" value="AS_sf"/>
</dbReference>
<dbReference type="PANTHER" id="PTHR11895">
    <property type="entry name" value="TRANSAMIDASE"/>
    <property type="match status" value="1"/>
</dbReference>
<proteinExistence type="inferred from homology"/>
<dbReference type="Proteomes" id="UP000255425">
    <property type="component" value="Unassembled WGS sequence"/>
</dbReference>
<dbReference type="GO" id="GO:0005524">
    <property type="term" value="F:ATP binding"/>
    <property type="evidence" value="ECO:0007669"/>
    <property type="project" value="UniProtKB-KW"/>
</dbReference>
<keyword evidence="10" id="KW-0808">Transferase</keyword>
<dbReference type="GO" id="GO:0050567">
    <property type="term" value="F:glutaminyl-tRNA synthase (glutamine-hydrolyzing) activity"/>
    <property type="evidence" value="ECO:0007669"/>
    <property type="project" value="UniProtKB-UniRule"/>
</dbReference>
<dbReference type="NCBIfam" id="TIGR00132">
    <property type="entry name" value="gatA"/>
    <property type="match status" value="1"/>
</dbReference>
<evidence type="ECO:0000256" key="4">
    <source>
        <dbReference type="ARBA" id="ARBA00022840"/>
    </source>
</evidence>
<keyword evidence="3 8" id="KW-0547">Nucleotide-binding</keyword>
<dbReference type="Pfam" id="PF01425">
    <property type="entry name" value="Amidase"/>
    <property type="match status" value="1"/>
</dbReference>
<evidence type="ECO:0000259" key="9">
    <source>
        <dbReference type="Pfam" id="PF01425"/>
    </source>
</evidence>
<keyword evidence="5 8" id="KW-0648">Protein biosynthesis</keyword>
<dbReference type="InterPro" id="IPR023631">
    <property type="entry name" value="Amidase_dom"/>
</dbReference>
<dbReference type="AlphaFoldDB" id="A0A380H1B3"/>
<evidence type="ECO:0000256" key="2">
    <source>
        <dbReference type="ARBA" id="ARBA00022598"/>
    </source>
</evidence>
<dbReference type="InterPro" id="IPR004412">
    <property type="entry name" value="GatA"/>
</dbReference>
<dbReference type="GeneID" id="63936830"/>
<dbReference type="InterPro" id="IPR020556">
    <property type="entry name" value="Amidase_CS"/>
</dbReference>
<gene>
    <name evidence="8 10" type="primary">gatA</name>
    <name evidence="10" type="ORF">NCTC11807_01108</name>
</gene>
<accession>A0A380H1B3</accession>
<dbReference type="PROSITE" id="PS00571">
    <property type="entry name" value="AMIDASES"/>
    <property type="match status" value="1"/>
</dbReference>
<comment type="function">
    <text evidence="6 8">Allows the formation of correctly charged Gln-tRNA(Gln) through the transamidation of misacylated Glu-tRNA(Gln) in organisms which lack glutaminyl-tRNA synthetase. The reaction takes place in the presence of glutamine and ATP through an activated gamma-phospho-Glu-tRNA(Gln).</text>
</comment>
<keyword evidence="4 8" id="KW-0067">ATP-binding</keyword>
<evidence type="ECO:0000313" key="10">
    <source>
        <dbReference type="EMBL" id="SUM70246.1"/>
    </source>
</evidence>
<organism evidence="10 11">
    <name type="scientific">Staphylococcus saccharolyticus</name>
    <dbReference type="NCBI Taxonomy" id="33028"/>
    <lineage>
        <taxon>Bacteria</taxon>
        <taxon>Bacillati</taxon>
        <taxon>Bacillota</taxon>
        <taxon>Bacilli</taxon>
        <taxon>Bacillales</taxon>
        <taxon>Staphylococcaceae</taxon>
        <taxon>Staphylococcus</taxon>
    </lineage>
</organism>
<evidence type="ECO:0000313" key="11">
    <source>
        <dbReference type="Proteomes" id="UP000255425"/>
    </source>
</evidence>
<dbReference type="InterPro" id="IPR000120">
    <property type="entry name" value="Amidase"/>
</dbReference>
<dbReference type="GO" id="GO:0006412">
    <property type="term" value="P:translation"/>
    <property type="evidence" value="ECO:0007669"/>
    <property type="project" value="UniProtKB-UniRule"/>
</dbReference>
<comment type="subunit">
    <text evidence="8">Heterotrimer of A, B and C subunits.</text>
</comment>
<dbReference type="EC" id="6.3.5.7" evidence="8"/>
<comment type="similarity">
    <text evidence="1 8">Belongs to the amidase family. GatA subfamily.</text>
</comment>